<keyword evidence="6" id="KW-0449">Lipoprotein</keyword>
<protein>
    <submittedName>
        <fullName evidence="9">Basic membrane protein A</fullName>
    </submittedName>
</protein>
<dbReference type="InterPro" id="IPR050957">
    <property type="entry name" value="BMP_lipoprotein"/>
</dbReference>
<evidence type="ECO:0000256" key="6">
    <source>
        <dbReference type="ARBA" id="ARBA00023288"/>
    </source>
</evidence>
<evidence type="ECO:0000256" key="1">
    <source>
        <dbReference type="ARBA" id="ARBA00004193"/>
    </source>
</evidence>
<dbReference type="RefSeq" id="WP_074552359.1">
    <property type="nucleotide sequence ID" value="NZ_CP119563.1"/>
</dbReference>
<dbReference type="PANTHER" id="PTHR34296:SF2">
    <property type="entry name" value="ABC TRANSPORTER GUANOSINE-BINDING PROTEIN NUPN"/>
    <property type="match status" value="1"/>
</dbReference>
<dbReference type="EMBL" id="FNAY01000001">
    <property type="protein sequence ID" value="SDE29164.1"/>
    <property type="molecule type" value="Genomic_DNA"/>
</dbReference>
<dbReference type="Proteomes" id="UP000183812">
    <property type="component" value="Unassembled WGS sequence"/>
</dbReference>
<evidence type="ECO:0000256" key="4">
    <source>
        <dbReference type="ARBA" id="ARBA00022729"/>
    </source>
</evidence>
<evidence type="ECO:0000256" key="2">
    <source>
        <dbReference type="ARBA" id="ARBA00008610"/>
    </source>
</evidence>
<evidence type="ECO:0000259" key="8">
    <source>
        <dbReference type="Pfam" id="PF02608"/>
    </source>
</evidence>
<accession>A0A1G7BPY1</accession>
<gene>
    <name evidence="9" type="ORF">SAMN04244550_00034</name>
</gene>
<feature type="domain" description="ABC transporter substrate-binding protein PnrA-like" evidence="8">
    <location>
        <begin position="68"/>
        <end position="355"/>
    </location>
</feature>
<sequence length="366" mass="37909">MKNVLLGTVAFLAVAAVGGYVLVLKPGASSAPQPAPTPATEPAPAAAAPAAPAADATAAAGPALIFDLGGKFDKSFNEAAFNGAQKWAAETGATFKELEMQSEAQREQALRRFAEAGANPIAMTGFAFGDVLNTVAPDYPNTKFVIVDAVVDQPNVRSVVFQEEQGSYLVGMMAAMASKTGTVGFVGGMDIPLIRKFECGYAQGAKAAKPEIKVVYNMTGTTPAAWNDPVKGSELTKAQIAQGADVVFAAAGSTGLGILQTAADENIFGIGVDSNQNFLHPGKVLTSMIKRVDVTIYDAFKEGAAMQTGTVVAGLKDEGIGYALDEHNAKLVTPEMKAAVDAAAEKIKSGEIKVHDYMTDNTCPVN</sequence>
<dbReference type="InterPro" id="IPR028082">
    <property type="entry name" value="Peripla_BP_I"/>
</dbReference>
<organism evidence="9 10">
    <name type="scientific">Rhodobacter capsulatus</name>
    <name type="common">Rhodopseudomonas capsulata</name>
    <dbReference type="NCBI Taxonomy" id="1061"/>
    <lineage>
        <taxon>Bacteria</taxon>
        <taxon>Pseudomonadati</taxon>
        <taxon>Pseudomonadota</taxon>
        <taxon>Alphaproteobacteria</taxon>
        <taxon>Rhodobacterales</taxon>
        <taxon>Rhodobacter group</taxon>
        <taxon>Rhodobacter</taxon>
    </lineage>
</organism>
<dbReference type="SUPFAM" id="SSF53822">
    <property type="entry name" value="Periplasmic binding protein-like I"/>
    <property type="match status" value="1"/>
</dbReference>
<evidence type="ECO:0000313" key="9">
    <source>
        <dbReference type="EMBL" id="SDE29164.1"/>
    </source>
</evidence>
<evidence type="ECO:0000256" key="7">
    <source>
        <dbReference type="SAM" id="MobiDB-lite"/>
    </source>
</evidence>
<dbReference type="PANTHER" id="PTHR34296">
    <property type="entry name" value="TRANSCRIPTIONAL ACTIVATOR PROTEIN MED"/>
    <property type="match status" value="1"/>
</dbReference>
<dbReference type="Pfam" id="PF02608">
    <property type="entry name" value="Bmp"/>
    <property type="match status" value="1"/>
</dbReference>
<feature type="region of interest" description="Disordered" evidence="7">
    <location>
        <begin position="30"/>
        <end position="50"/>
    </location>
</feature>
<evidence type="ECO:0000256" key="5">
    <source>
        <dbReference type="ARBA" id="ARBA00023136"/>
    </source>
</evidence>
<dbReference type="InterPro" id="IPR003760">
    <property type="entry name" value="PnrA-like"/>
</dbReference>
<proteinExistence type="inferred from homology"/>
<keyword evidence="3" id="KW-1003">Cell membrane</keyword>
<evidence type="ECO:0000256" key="3">
    <source>
        <dbReference type="ARBA" id="ARBA00022475"/>
    </source>
</evidence>
<evidence type="ECO:0000313" key="10">
    <source>
        <dbReference type="Proteomes" id="UP000183812"/>
    </source>
</evidence>
<dbReference type="Gene3D" id="3.40.50.2300">
    <property type="match status" value="2"/>
</dbReference>
<dbReference type="OrthoDB" id="9784230at2"/>
<comment type="similarity">
    <text evidence="2">Belongs to the BMP lipoprotein family.</text>
</comment>
<dbReference type="CDD" id="cd06354">
    <property type="entry name" value="PBP1_PrnA-like"/>
    <property type="match status" value="1"/>
</dbReference>
<dbReference type="GO" id="GO:0005886">
    <property type="term" value="C:plasma membrane"/>
    <property type="evidence" value="ECO:0007669"/>
    <property type="project" value="UniProtKB-SubCell"/>
</dbReference>
<keyword evidence="5" id="KW-0472">Membrane</keyword>
<reference evidence="9 10" key="1">
    <citation type="submission" date="2016-10" db="EMBL/GenBank/DDBJ databases">
        <authorList>
            <person name="de Groot N.N."/>
        </authorList>
    </citation>
    <scope>NUCLEOTIDE SEQUENCE [LARGE SCALE GENOMIC DNA]</scope>
    <source>
        <strain evidence="10">DSM 938 / 37b4</strain>
    </source>
</reference>
<dbReference type="AlphaFoldDB" id="A0A1G7BPY1"/>
<name>A0A1G7BPY1_RHOCA</name>
<comment type="subcellular location">
    <subcellularLocation>
        <location evidence="1">Cell membrane</location>
        <topology evidence="1">Lipid-anchor</topology>
    </subcellularLocation>
</comment>
<keyword evidence="4" id="KW-0732">Signal</keyword>